<reference evidence="6 7" key="1">
    <citation type="journal article" date="2015" name="Nature">
        <title>rRNA introns, odd ribosomes, and small enigmatic genomes across a large radiation of phyla.</title>
        <authorList>
            <person name="Brown C.T."/>
            <person name="Hug L.A."/>
            <person name="Thomas B.C."/>
            <person name="Sharon I."/>
            <person name="Castelle C.J."/>
            <person name="Singh A."/>
            <person name="Wilkins M.J."/>
            <person name="Williams K.H."/>
            <person name="Banfield J.F."/>
        </authorList>
    </citation>
    <scope>NUCLEOTIDE SEQUENCE [LARGE SCALE GENOMIC DNA]</scope>
</reference>
<comment type="subcellular location">
    <subcellularLocation>
        <location evidence="3">Cytoplasm</location>
    </subcellularLocation>
</comment>
<comment type="subunit">
    <text evidence="3">Homodimer.</text>
</comment>
<dbReference type="GO" id="GO:0006457">
    <property type="term" value="P:protein folding"/>
    <property type="evidence" value="ECO:0007669"/>
    <property type="project" value="InterPro"/>
</dbReference>
<keyword evidence="3" id="KW-0963">Cytoplasm</keyword>
<comment type="caution">
    <text evidence="6">The sequence shown here is derived from an EMBL/GenBank/DDBJ whole genome shotgun (WGS) entry which is preliminary data.</text>
</comment>
<sequence length="143" mass="16324">MLKKQKISKDLSIDQLKEQLARSRADYQNLEKRIDQQRQLFITLATSTIISKMIEILDDLYLTQSHLKDQGLEIAINKFIAVLKAEGLEEIPADSQEFDPNLMECLEVQKGNQNQVLEVKKKGYKLNGQVIRPAQVVVGKQSN</sequence>
<evidence type="ECO:0000256" key="1">
    <source>
        <dbReference type="ARBA" id="ARBA00009054"/>
    </source>
</evidence>
<dbReference type="Pfam" id="PF01025">
    <property type="entry name" value="GrpE"/>
    <property type="match status" value="1"/>
</dbReference>
<dbReference type="GO" id="GO:0042803">
    <property type="term" value="F:protein homodimerization activity"/>
    <property type="evidence" value="ECO:0007669"/>
    <property type="project" value="InterPro"/>
</dbReference>
<feature type="coiled-coil region" evidence="5">
    <location>
        <begin position="13"/>
        <end position="40"/>
    </location>
</feature>
<dbReference type="HAMAP" id="MF_01151">
    <property type="entry name" value="GrpE"/>
    <property type="match status" value="1"/>
</dbReference>
<dbReference type="PANTHER" id="PTHR21237:SF23">
    <property type="entry name" value="GRPE PROTEIN HOMOLOG, MITOCHONDRIAL"/>
    <property type="match status" value="1"/>
</dbReference>
<keyword evidence="5" id="KW-0175">Coiled coil</keyword>
<comment type="function">
    <text evidence="3">Participates actively in the response to hyperosmotic and heat shock by preventing the aggregation of stress-denatured proteins, in association with DnaK and GrpE. It is the nucleotide exchange factor for DnaK and may function as a thermosensor. Unfolded proteins bind initially to DnaJ; upon interaction with the DnaJ-bound protein, DnaK hydrolyzes its bound ATP, resulting in the formation of a stable complex. GrpE releases ADP from DnaK; ATP binding to DnaK triggers the release of the substrate protein, thus completing the reaction cycle. Several rounds of ATP-dependent interactions between DnaJ, DnaK and GrpE are required for fully efficient folding.</text>
</comment>
<dbReference type="InterPro" id="IPR000740">
    <property type="entry name" value="GrpE"/>
</dbReference>
<dbReference type="AlphaFoldDB" id="A0A0G0MUC2"/>
<dbReference type="InterPro" id="IPR009012">
    <property type="entry name" value="GrpE_head"/>
</dbReference>
<dbReference type="CDD" id="cd00446">
    <property type="entry name" value="GrpE"/>
    <property type="match status" value="1"/>
</dbReference>
<dbReference type="EMBL" id="LBUT01000023">
    <property type="protein sequence ID" value="KKQ68536.1"/>
    <property type="molecule type" value="Genomic_DNA"/>
</dbReference>
<accession>A0A0G0MUC2</accession>
<evidence type="ECO:0000313" key="7">
    <source>
        <dbReference type="Proteomes" id="UP000034406"/>
    </source>
</evidence>
<dbReference type="PANTHER" id="PTHR21237">
    <property type="entry name" value="GRPE PROTEIN"/>
    <property type="match status" value="1"/>
</dbReference>
<name>A0A0G0MUC2_9BACT</name>
<protein>
    <recommendedName>
        <fullName evidence="3">Protein GrpE</fullName>
    </recommendedName>
    <alternativeName>
        <fullName evidence="3">HSP-70 cofactor</fullName>
    </alternativeName>
</protein>
<proteinExistence type="inferred from homology"/>
<dbReference type="GO" id="GO:0051082">
    <property type="term" value="F:unfolded protein binding"/>
    <property type="evidence" value="ECO:0007669"/>
    <property type="project" value="TreeGrafter"/>
</dbReference>
<evidence type="ECO:0000256" key="3">
    <source>
        <dbReference type="HAMAP-Rule" id="MF_01151"/>
    </source>
</evidence>
<keyword evidence="3" id="KW-0346">Stress response</keyword>
<evidence type="ECO:0000256" key="2">
    <source>
        <dbReference type="ARBA" id="ARBA00023186"/>
    </source>
</evidence>
<dbReference type="SUPFAM" id="SSF58014">
    <property type="entry name" value="Coiled-coil domain of nucleotide exchange factor GrpE"/>
    <property type="match status" value="1"/>
</dbReference>
<keyword evidence="2 3" id="KW-0143">Chaperone</keyword>
<comment type="similarity">
    <text evidence="1 3 4">Belongs to the GrpE family.</text>
</comment>
<organism evidence="6 7">
    <name type="scientific">Candidatus Shapirobacteria bacterium GW2011_GWE2_38_30</name>
    <dbReference type="NCBI Taxonomy" id="1618490"/>
    <lineage>
        <taxon>Bacteria</taxon>
        <taxon>Candidatus Shapironibacteriota</taxon>
    </lineage>
</organism>
<gene>
    <name evidence="3" type="primary">grpE</name>
    <name evidence="6" type="ORF">US90_C0023G0011</name>
</gene>
<evidence type="ECO:0000256" key="5">
    <source>
        <dbReference type="SAM" id="Coils"/>
    </source>
</evidence>
<evidence type="ECO:0000256" key="4">
    <source>
        <dbReference type="RuleBase" id="RU004478"/>
    </source>
</evidence>
<dbReference type="PRINTS" id="PR00773">
    <property type="entry name" value="GRPEPROTEIN"/>
</dbReference>
<dbReference type="GO" id="GO:0051087">
    <property type="term" value="F:protein-folding chaperone binding"/>
    <property type="evidence" value="ECO:0007669"/>
    <property type="project" value="InterPro"/>
</dbReference>
<dbReference type="Gene3D" id="3.90.20.20">
    <property type="match status" value="1"/>
</dbReference>
<dbReference type="Gene3D" id="2.30.22.10">
    <property type="entry name" value="Head domain of nucleotide exchange factor GrpE"/>
    <property type="match status" value="1"/>
</dbReference>
<dbReference type="GO" id="GO:0000774">
    <property type="term" value="F:adenyl-nucleotide exchange factor activity"/>
    <property type="evidence" value="ECO:0007669"/>
    <property type="project" value="InterPro"/>
</dbReference>
<dbReference type="SUPFAM" id="SSF51064">
    <property type="entry name" value="Head domain of nucleotide exchange factor GrpE"/>
    <property type="match status" value="1"/>
</dbReference>
<dbReference type="InterPro" id="IPR013805">
    <property type="entry name" value="GrpE_CC"/>
</dbReference>
<dbReference type="STRING" id="1618490.US90_C0023G0011"/>
<evidence type="ECO:0000313" key="6">
    <source>
        <dbReference type="EMBL" id="KKQ68536.1"/>
    </source>
</evidence>
<dbReference type="GO" id="GO:0005737">
    <property type="term" value="C:cytoplasm"/>
    <property type="evidence" value="ECO:0007669"/>
    <property type="project" value="UniProtKB-SubCell"/>
</dbReference>
<dbReference type="Proteomes" id="UP000034406">
    <property type="component" value="Unassembled WGS sequence"/>
</dbReference>